<dbReference type="STRING" id="154621.RV11_GL001292"/>
<dbReference type="AlphaFoldDB" id="R3TZR1"/>
<reference evidence="2 3" key="1">
    <citation type="submission" date="2013-02" db="EMBL/GenBank/DDBJ databases">
        <title>The Genome Sequence of Enterococcus phoeniculicola BAA-412.</title>
        <authorList>
            <consortium name="The Broad Institute Genome Sequencing Platform"/>
            <consortium name="The Broad Institute Genome Sequencing Center for Infectious Disease"/>
            <person name="Earl A.M."/>
            <person name="Gilmore M.S."/>
            <person name="Lebreton F."/>
            <person name="Walker B."/>
            <person name="Young S.K."/>
            <person name="Zeng Q."/>
            <person name="Gargeya S."/>
            <person name="Fitzgerald M."/>
            <person name="Haas B."/>
            <person name="Abouelleil A."/>
            <person name="Alvarado L."/>
            <person name="Arachchi H.M."/>
            <person name="Berlin A.M."/>
            <person name="Chapman S.B."/>
            <person name="Dewar J."/>
            <person name="Goldberg J."/>
            <person name="Griggs A."/>
            <person name="Gujja S."/>
            <person name="Hansen M."/>
            <person name="Howarth C."/>
            <person name="Imamovic A."/>
            <person name="Larimer J."/>
            <person name="McCowan C."/>
            <person name="Murphy C."/>
            <person name="Neiman D."/>
            <person name="Pearson M."/>
            <person name="Priest M."/>
            <person name="Roberts A."/>
            <person name="Saif S."/>
            <person name="Shea T."/>
            <person name="Sisk P."/>
            <person name="Sykes S."/>
            <person name="Wortman J."/>
            <person name="Nusbaum C."/>
            <person name="Birren B."/>
        </authorList>
    </citation>
    <scope>NUCLEOTIDE SEQUENCE [LARGE SCALE GENOMIC DNA]</scope>
    <source>
        <strain evidence="2 3">ATCC BAA-412</strain>
    </source>
</reference>
<dbReference type="InterPro" id="IPR053154">
    <property type="entry name" value="c-di-AMP_regulator"/>
</dbReference>
<dbReference type="EMBL" id="AJAT01000010">
    <property type="protein sequence ID" value="EOL46668.1"/>
    <property type="molecule type" value="Genomic_DNA"/>
</dbReference>
<dbReference type="Pfam" id="PF07949">
    <property type="entry name" value="YbbR"/>
    <property type="match status" value="3"/>
</dbReference>
<keyword evidence="3" id="KW-1185">Reference proteome</keyword>
<proteinExistence type="predicted"/>
<feature type="compositionally biased region" description="Low complexity" evidence="1">
    <location>
        <begin position="320"/>
        <end position="335"/>
    </location>
</feature>
<evidence type="ECO:0000313" key="3">
    <source>
        <dbReference type="Proteomes" id="UP000013785"/>
    </source>
</evidence>
<dbReference type="PANTHER" id="PTHR37804">
    <property type="entry name" value="CDAA REGULATORY PROTEIN CDAR"/>
    <property type="match status" value="1"/>
</dbReference>
<sequence>MDTKMKKSNVFYAVLALLFSLLLFFNVNGKNLSSTSTTGSEGYSETATNVAIKPIYDSEKYYIHGFENNVTVKLSSANKIQLNAELNEDTRSFSVVADLSDLKEGTHEVRLRMQNLSSAVSASIDPGTITVTIEKKVTKTFEVDPVVSSSNTGEGFTLGDVTVSPKEVQITTGDQTLKEIKRVVATVDPSKVAKSDFSEKAAIQALNSAGEPLSIQSTPDKVTIDVEVVAPQKVVSLYPQQTGNLEKGIAYYNLTLNQTLATISGAQEKLDGLSSIEIPVDVSGVSKATKKTIDIPIDSGLSISPKSVEVDIVPVYENESSTLDTTETKVTSETSTESEEEKQTTTSSKNTENTEKTDETEDKVEKTDGTN</sequence>
<protein>
    <recommendedName>
        <fullName evidence="4">YbbR-like protein</fullName>
    </recommendedName>
</protein>
<dbReference type="Gene3D" id="2.170.120.30">
    <property type="match status" value="1"/>
</dbReference>
<evidence type="ECO:0008006" key="4">
    <source>
        <dbReference type="Google" id="ProtNLM"/>
    </source>
</evidence>
<evidence type="ECO:0000256" key="1">
    <source>
        <dbReference type="SAM" id="MobiDB-lite"/>
    </source>
</evidence>
<accession>R3TZR1</accession>
<feature type="region of interest" description="Disordered" evidence="1">
    <location>
        <begin position="319"/>
        <end position="371"/>
    </location>
</feature>
<dbReference type="Proteomes" id="UP000013785">
    <property type="component" value="Unassembled WGS sequence"/>
</dbReference>
<dbReference type="PANTHER" id="PTHR37804:SF1">
    <property type="entry name" value="CDAA REGULATORY PROTEIN CDAR"/>
    <property type="match status" value="1"/>
</dbReference>
<dbReference type="RefSeq" id="WP_010767461.1">
    <property type="nucleotide sequence ID" value="NZ_ASWE01000002.1"/>
</dbReference>
<organism evidence="2 3">
    <name type="scientific">Enterococcus phoeniculicola ATCC BAA-412</name>
    <dbReference type="NCBI Taxonomy" id="1158610"/>
    <lineage>
        <taxon>Bacteria</taxon>
        <taxon>Bacillati</taxon>
        <taxon>Bacillota</taxon>
        <taxon>Bacilli</taxon>
        <taxon>Lactobacillales</taxon>
        <taxon>Enterococcaceae</taxon>
        <taxon>Enterococcus</taxon>
    </lineage>
</organism>
<evidence type="ECO:0000313" key="2">
    <source>
        <dbReference type="EMBL" id="EOL46668.1"/>
    </source>
</evidence>
<feature type="compositionally biased region" description="Basic and acidic residues" evidence="1">
    <location>
        <begin position="352"/>
        <end position="371"/>
    </location>
</feature>
<name>R3TZR1_9ENTE</name>
<dbReference type="InterPro" id="IPR012505">
    <property type="entry name" value="YbbR"/>
</dbReference>
<comment type="caution">
    <text evidence="2">The sequence shown here is derived from an EMBL/GenBank/DDBJ whole genome shotgun (WGS) entry which is preliminary data.</text>
</comment>
<dbReference type="PATRIC" id="fig|1158610.3.peg.766"/>
<dbReference type="HOGENOM" id="CLU_039811_2_2_9"/>
<dbReference type="eggNOG" id="COG4856">
    <property type="taxonomic scope" value="Bacteria"/>
</dbReference>
<dbReference type="Gene3D" id="2.170.120.40">
    <property type="entry name" value="YbbR-like domain"/>
    <property type="match status" value="2"/>
</dbReference>
<gene>
    <name evidence="2" type="ORF">UC3_00788</name>
</gene>